<dbReference type="RefSeq" id="WP_162083580.1">
    <property type="nucleotide sequence ID" value="NZ_AP021881.1"/>
</dbReference>
<dbReference type="EMBL" id="AP021881">
    <property type="protein sequence ID" value="BBO99542.1"/>
    <property type="molecule type" value="Genomic_DNA"/>
</dbReference>
<proteinExistence type="inferred from homology"/>
<feature type="transmembrane region" description="Helical" evidence="9">
    <location>
        <begin position="421"/>
        <end position="446"/>
    </location>
</feature>
<feature type="domain" description="CBS" evidence="10">
    <location>
        <begin position="237"/>
        <end position="293"/>
    </location>
</feature>
<keyword evidence="7 9" id="KW-0472">Membrane</keyword>
<keyword evidence="8" id="KW-0129">CBS domain</keyword>
<evidence type="ECO:0000313" key="12">
    <source>
        <dbReference type="Proteomes" id="UP000463939"/>
    </source>
</evidence>
<dbReference type="InterPro" id="IPR006668">
    <property type="entry name" value="Mg_transptr_MgtE_intracell_dom"/>
</dbReference>
<evidence type="ECO:0000256" key="6">
    <source>
        <dbReference type="ARBA" id="ARBA00022989"/>
    </source>
</evidence>
<accession>A0A809S764</accession>
<name>A0A809S764_9PROT</name>
<keyword evidence="9" id="KW-0479">Metal-binding</keyword>
<dbReference type="SUPFAM" id="SSF158791">
    <property type="entry name" value="MgtE N-terminal domain-like"/>
    <property type="match status" value="1"/>
</dbReference>
<dbReference type="InterPro" id="IPR006669">
    <property type="entry name" value="MgtE_transporter"/>
</dbReference>
<comment type="caution">
    <text evidence="9">Lacks conserved residue(s) required for the propagation of feature annotation.</text>
</comment>
<feature type="transmembrane region" description="Helical" evidence="9">
    <location>
        <begin position="393"/>
        <end position="415"/>
    </location>
</feature>
<dbReference type="SUPFAM" id="SSF161093">
    <property type="entry name" value="MgtE membrane domain-like"/>
    <property type="match status" value="1"/>
</dbReference>
<evidence type="ECO:0000256" key="8">
    <source>
        <dbReference type="PROSITE-ProRule" id="PRU00703"/>
    </source>
</evidence>
<dbReference type="Gene3D" id="1.10.357.20">
    <property type="entry name" value="SLC41 divalent cation transporters, integral membrane domain"/>
    <property type="match status" value="1"/>
</dbReference>
<reference evidence="12" key="1">
    <citation type="submission" date="2019-11" db="EMBL/GenBank/DDBJ databases">
        <title>Isolation and characterization of a novel species in the genus Sulfuriferula.</title>
        <authorList>
            <person name="Mochizuki J."/>
            <person name="Kojima H."/>
            <person name="Fukui M."/>
        </authorList>
    </citation>
    <scope>NUCLEOTIDE SEQUENCE [LARGE SCALE GENOMIC DNA]</scope>
    <source>
        <strain evidence="12">SGTM</strain>
    </source>
</reference>
<evidence type="ECO:0000256" key="4">
    <source>
        <dbReference type="ARBA" id="ARBA00022692"/>
    </source>
</evidence>
<dbReference type="GO" id="GO:0015095">
    <property type="term" value="F:magnesium ion transmembrane transporter activity"/>
    <property type="evidence" value="ECO:0007669"/>
    <property type="project" value="UniProtKB-UniRule"/>
</dbReference>
<evidence type="ECO:0000256" key="5">
    <source>
        <dbReference type="ARBA" id="ARBA00022842"/>
    </source>
</evidence>
<comment type="subcellular location">
    <subcellularLocation>
        <location evidence="9">Cell membrane</location>
        <topology evidence="9">Multi-pass membrane protein</topology>
    </subcellularLocation>
    <subcellularLocation>
        <location evidence="1">Membrane</location>
        <topology evidence="1">Multi-pass membrane protein</topology>
    </subcellularLocation>
</comment>
<dbReference type="InterPro" id="IPR046342">
    <property type="entry name" value="CBS_dom_sf"/>
</dbReference>
<dbReference type="InterPro" id="IPR036739">
    <property type="entry name" value="SLC41_membr_dom_sf"/>
</dbReference>
<dbReference type="PROSITE" id="PS51371">
    <property type="entry name" value="CBS"/>
    <property type="match status" value="2"/>
</dbReference>
<dbReference type="Pfam" id="PF03448">
    <property type="entry name" value="MgtE_N"/>
    <property type="match status" value="1"/>
</dbReference>
<dbReference type="GO" id="GO:0005886">
    <property type="term" value="C:plasma membrane"/>
    <property type="evidence" value="ECO:0007669"/>
    <property type="project" value="UniProtKB-SubCell"/>
</dbReference>
<keyword evidence="4 9" id="KW-0812">Transmembrane</keyword>
<dbReference type="PANTHER" id="PTHR43773">
    <property type="entry name" value="MAGNESIUM TRANSPORTER MGTE"/>
    <property type="match status" value="1"/>
</dbReference>
<dbReference type="InterPro" id="IPR038076">
    <property type="entry name" value="MgtE_N_sf"/>
</dbReference>
<dbReference type="Pfam" id="PF00571">
    <property type="entry name" value="CBS"/>
    <property type="match status" value="2"/>
</dbReference>
<evidence type="ECO:0000256" key="7">
    <source>
        <dbReference type="ARBA" id="ARBA00023136"/>
    </source>
</evidence>
<keyword evidence="12" id="KW-1185">Reference proteome</keyword>
<dbReference type="SUPFAM" id="SSF54631">
    <property type="entry name" value="CBS-domain pair"/>
    <property type="match status" value="1"/>
</dbReference>
<dbReference type="Gene3D" id="3.10.580.10">
    <property type="entry name" value="CBS-domain"/>
    <property type="match status" value="1"/>
</dbReference>
<keyword evidence="6 9" id="KW-1133">Transmembrane helix</keyword>
<dbReference type="Proteomes" id="UP000463939">
    <property type="component" value="Chromosome"/>
</dbReference>
<evidence type="ECO:0000259" key="10">
    <source>
        <dbReference type="PROSITE" id="PS51371"/>
    </source>
</evidence>
<dbReference type="PANTHER" id="PTHR43773:SF1">
    <property type="entry name" value="MAGNESIUM TRANSPORTER MGTE"/>
    <property type="match status" value="1"/>
</dbReference>
<dbReference type="NCBIfam" id="TIGR00400">
    <property type="entry name" value="mgtE"/>
    <property type="match status" value="1"/>
</dbReference>
<evidence type="ECO:0000256" key="2">
    <source>
        <dbReference type="ARBA" id="ARBA00009749"/>
    </source>
</evidence>
<keyword evidence="5 9" id="KW-0460">Magnesium</keyword>
<dbReference type="SMART" id="SM00116">
    <property type="entry name" value="CBS"/>
    <property type="match status" value="2"/>
</dbReference>
<comment type="function">
    <text evidence="9">Acts as a magnesium transporter.</text>
</comment>
<sequence length="485" mass="53302">MADNFDTGNKAHDSAEDNLNRVVELLRKHDLVTRLVHKQDMPRRDLVENLVHKQNLTELHTLLDDMHSADVACVLEALPLNDRLLVWDLVKAERDGEILLEVSDAVRESLIKAMDSDELLAAAETLDTDEIADLAPDLPKDVIQDLLESLDTQKRARLQSALSYPEDTVGGLMDYDIVTIRADVTLEVALRYLRRLGELPEQTDKLFVVDRNGALQGVMPLQRLLLRQPDEKVADVMAEEVVTFHAEDDASDAANAFERYDLVSAPVINADRHLIGRLTVNAVVDHIRQESDSDMLSIAGLREEEDIFASVWKSVQNRWAWLAINLVTAFVASRVIGEFEGTIEKLVALAALMPIIAGIGGNSGNQTLTMIVRALALGQIHPDNAKKLFRKEIGVAFINGLIWGSVVGIFAYLLYGKPALGVVMMGALTLNLLLAAFMGVAIPAIMHKFGRDPAVGSSVLLTAVTDSGGFFIFLGLAALFMPYLT</sequence>
<dbReference type="InterPro" id="IPR000644">
    <property type="entry name" value="CBS_dom"/>
</dbReference>
<organism evidence="11 12">
    <name type="scientific">Sulfuriferula nivalis</name>
    <dbReference type="NCBI Taxonomy" id="2675298"/>
    <lineage>
        <taxon>Bacteria</taxon>
        <taxon>Pseudomonadati</taxon>
        <taxon>Pseudomonadota</taxon>
        <taxon>Betaproteobacteria</taxon>
        <taxon>Nitrosomonadales</taxon>
        <taxon>Sulfuricellaceae</taxon>
        <taxon>Sulfuriferula</taxon>
    </lineage>
</organism>
<evidence type="ECO:0000256" key="1">
    <source>
        <dbReference type="ARBA" id="ARBA00004141"/>
    </source>
</evidence>
<dbReference type="Pfam" id="PF01769">
    <property type="entry name" value="MgtE"/>
    <property type="match status" value="1"/>
</dbReference>
<dbReference type="SMART" id="SM00924">
    <property type="entry name" value="MgtE_N"/>
    <property type="match status" value="1"/>
</dbReference>
<dbReference type="KEGG" id="sniv:SFSGTM_02510"/>
<protein>
    <recommendedName>
        <fullName evidence="9">Magnesium transporter MgtE</fullName>
    </recommendedName>
</protein>
<dbReference type="Gene3D" id="1.25.60.10">
    <property type="entry name" value="MgtE N-terminal domain-like"/>
    <property type="match status" value="1"/>
</dbReference>
<dbReference type="InterPro" id="IPR006667">
    <property type="entry name" value="SLC41_membr_dom"/>
</dbReference>
<comment type="similarity">
    <text evidence="2 9">Belongs to the SLC41A transporter family.</text>
</comment>
<keyword evidence="9" id="KW-1003">Cell membrane</keyword>
<dbReference type="GO" id="GO:0046872">
    <property type="term" value="F:metal ion binding"/>
    <property type="evidence" value="ECO:0007669"/>
    <property type="project" value="UniProtKB-KW"/>
</dbReference>
<feature type="transmembrane region" description="Helical" evidence="9">
    <location>
        <begin position="458"/>
        <end position="484"/>
    </location>
</feature>
<gene>
    <name evidence="11" type="primary">mgtE</name>
    <name evidence="11" type="ORF">SFSGTM_02510</name>
</gene>
<dbReference type="CDD" id="cd04606">
    <property type="entry name" value="CBS_pair_Mg_transporter"/>
    <property type="match status" value="1"/>
</dbReference>
<feature type="domain" description="CBS" evidence="10">
    <location>
        <begin position="173"/>
        <end position="236"/>
    </location>
</feature>
<comment type="subunit">
    <text evidence="9">Homodimer.</text>
</comment>
<evidence type="ECO:0000256" key="9">
    <source>
        <dbReference type="RuleBase" id="RU362011"/>
    </source>
</evidence>
<evidence type="ECO:0000313" key="11">
    <source>
        <dbReference type="EMBL" id="BBO99542.1"/>
    </source>
</evidence>
<keyword evidence="3 9" id="KW-0813">Transport</keyword>
<evidence type="ECO:0000256" key="3">
    <source>
        <dbReference type="ARBA" id="ARBA00022448"/>
    </source>
</evidence>
<dbReference type="AlphaFoldDB" id="A0A809S764"/>